<sequence>MADPRQGRAPPQLKIRQTETGVALAVRLTPKAARDAVEGVEEFGGDPVLKARVRAVPENGRANTALEKLIADWLDVPRSTVSVIQGAKARIKIVAVDGSAIGLSALIATRLTAFRDTDA</sequence>
<evidence type="ECO:0000256" key="1">
    <source>
        <dbReference type="ARBA" id="ARBA00010364"/>
    </source>
</evidence>
<accession>A0A1E3W5I8</accession>
<dbReference type="HAMAP" id="MF_00634">
    <property type="entry name" value="UPF0235"/>
    <property type="match status" value="1"/>
</dbReference>
<gene>
    <name evidence="3" type="ORF">AUC68_11950</name>
</gene>
<dbReference type="Gene3D" id="3.30.1200.10">
    <property type="entry name" value="YggU-like"/>
    <property type="match status" value="1"/>
</dbReference>
<evidence type="ECO:0000313" key="3">
    <source>
        <dbReference type="EMBL" id="ODS01088.1"/>
    </source>
</evidence>
<comment type="similarity">
    <text evidence="1 2">Belongs to the UPF0235 family.</text>
</comment>
<dbReference type="SUPFAM" id="SSF69786">
    <property type="entry name" value="YggU-like"/>
    <property type="match status" value="1"/>
</dbReference>
<dbReference type="Pfam" id="PF02594">
    <property type="entry name" value="DUF167"/>
    <property type="match status" value="1"/>
</dbReference>
<dbReference type="EMBL" id="LPWG01000002">
    <property type="protein sequence ID" value="ODS01088.1"/>
    <property type="molecule type" value="Genomic_DNA"/>
</dbReference>
<dbReference type="OrthoDB" id="9801972at2"/>
<dbReference type="RefSeq" id="WP_069435933.1">
    <property type="nucleotide sequence ID" value="NZ_LPWG01000002.1"/>
</dbReference>
<evidence type="ECO:0000313" key="4">
    <source>
        <dbReference type="Proteomes" id="UP000094501"/>
    </source>
</evidence>
<dbReference type="Proteomes" id="UP000094501">
    <property type="component" value="Unassembled WGS sequence"/>
</dbReference>
<dbReference type="AlphaFoldDB" id="A0A1E3W5I8"/>
<organism evidence="3 4">
    <name type="scientific">Methyloceanibacter methanicus</name>
    <dbReference type="NCBI Taxonomy" id="1774968"/>
    <lineage>
        <taxon>Bacteria</taxon>
        <taxon>Pseudomonadati</taxon>
        <taxon>Pseudomonadota</taxon>
        <taxon>Alphaproteobacteria</taxon>
        <taxon>Hyphomicrobiales</taxon>
        <taxon>Hyphomicrobiaceae</taxon>
        <taxon>Methyloceanibacter</taxon>
    </lineage>
</organism>
<dbReference type="InterPro" id="IPR036591">
    <property type="entry name" value="YggU-like_sf"/>
</dbReference>
<dbReference type="SMART" id="SM01152">
    <property type="entry name" value="DUF167"/>
    <property type="match status" value="1"/>
</dbReference>
<reference evidence="3 4" key="1">
    <citation type="journal article" date="2016" name="Environ. Microbiol.">
        <title>New Methyloceanibacter diversity from North Sea sediments includes methanotroph containing solely the soluble methane monooxygenase.</title>
        <authorList>
            <person name="Vekeman B."/>
            <person name="Kerckhof F.M."/>
            <person name="Cremers G."/>
            <person name="de Vos P."/>
            <person name="Vandamme P."/>
            <person name="Boon N."/>
            <person name="Op den Camp H.J."/>
            <person name="Heylen K."/>
        </authorList>
    </citation>
    <scope>NUCLEOTIDE SEQUENCE [LARGE SCALE GENOMIC DNA]</scope>
    <source>
        <strain evidence="3 4">R-67174</strain>
    </source>
</reference>
<dbReference type="NCBIfam" id="TIGR00251">
    <property type="entry name" value="DUF167 family protein"/>
    <property type="match status" value="1"/>
</dbReference>
<dbReference type="InterPro" id="IPR003746">
    <property type="entry name" value="DUF167"/>
</dbReference>
<name>A0A1E3W5I8_9HYPH</name>
<comment type="caution">
    <text evidence="3">The sequence shown here is derived from an EMBL/GenBank/DDBJ whole genome shotgun (WGS) entry which is preliminary data.</text>
</comment>
<proteinExistence type="inferred from homology"/>
<evidence type="ECO:0000256" key="2">
    <source>
        <dbReference type="HAMAP-Rule" id="MF_00634"/>
    </source>
</evidence>
<protein>
    <recommendedName>
        <fullName evidence="2">UPF0235 protein AUC68_11950</fullName>
    </recommendedName>
</protein>
<keyword evidence="4" id="KW-1185">Reference proteome</keyword>